<evidence type="ECO:0000256" key="12">
    <source>
        <dbReference type="ARBA" id="ARBA00023125"/>
    </source>
</evidence>
<dbReference type="SUPFAM" id="SSF55874">
    <property type="entry name" value="ATPase domain of HSP90 chaperone/DNA topoisomerase II/histidine kinase"/>
    <property type="match status" value="1"/>
</dbReference>
<evidence type="ECO:0000256" key="3">
    <source>
        <dbReference type="ARBA" id="ARBA00001946"/>
    </source>
</evidence>
<dbReference type="Gene3D" id="3.90.199.10">
    <property type="entry name" value="Topoisomerase II, domain 5"/>
    <property type="match status" value="1"/>
</dbReference>
<dbReference type="PRINTS" id="PR00418">
    <property type="entry name" value="TPI2FAMILY"/>
</dbReference>
<reference evidence="19" key="1">
    <citation type="submission" date="2018-10" db="EMBL/GenBank/DDBJ databases">
        <title>Hidden diversity of soil giant viruses.</title>
        <authorList>
            <person name="Schulz F."/>
            <person name="Alteio L."/>
            <person name="Goudeau D."/>
            <person name="Ryan E.M."/>
            <person name="Malmstrom R.R."/>
            <person name="Blanchard J."/>
            <person name="Woyke T."/>
        </authorList>
    </citation>
    <scope>NUCLEOTIDE SEQUENCE</scope>
    <source>
        <strain evidence="19">SOV1</strain>
    </source>
</reference>
<dbReference type="Pfam" id="PF16898">
    <property type="entry name" value="TOPRIM_C"/>
    <property type="match status" value="1"/>
</dbReference>
<dbReference type="Pfam" id="PF00521">
    <property type="entry name" value="DNA_topoisoIV"/>
    <property type="match status" value="1"/>
</dbReference>
<dbReference type="PANTHER" id="PTHR10169">
    <property type="entry name" value="DNA TOPOISOMERASE/GYRASE"/>
    <property type="match status" value="1"/>
</dbReference>
<dbReference type="EMBL" id="MK072491">
    <property type="protein sequence ID" value="AYV86035.1"/>
    <property type="molecule type" value="Genomic_DNA"/>
</dbReference>
<keyword evidence="16" id="KW-0175">Coiled coil</keyword>
<dbReference type="GO" id="GO:0046872">
    <property type="term" value="F:metal ion binding"/>
    <property type="evidence" value="ECO:0007669"/>
    <property type="project" value="UniProtKB-KW"/>
</dbReference>
<evidence type="ECO:0000256" key="15">
    <source>
        <dbReference type="PROSITE-ProRule" id="PRU01384"/>
    </source>
</evidence>
<evidence type="ECO:0000256" key="17">
    <source>
        <dbReference type="SAM" id="MobiDB-lite"/>
    </source>
</evidence>
<dbReference type="GO" id="GO:0003677">
    <property type="term" value="F:DNA binding"/>
    <property type="evidence" value="ECO:0007669"/>
    <property type="project" value="UniProtKB-UniRule"/>
</dbReference>
<feature type="region of interest" description="Disordered" evidence="17">
    <location>
        <begin position="1158"/>
        <end position="1182"/>
    </location>
</feature>
<sequence>MQNQVSQVIDASAYKRLSDIDHVLHRLSMYIGSGASESKNTICLVSGQDPQGPQGKQISRLGYKFINETEAMAQLFLEVLANASDNLKRTKDFNTKNKANIEIGNIEVTLTPEYCSMKNYGIWIPIQMHPTEGMYAPQLIFGNLRSSSNYDDDDDASLLGTNGLGVKVVNILSKMFMVVCADPERGLLYKQTWSNNMKSVSQPEIVPYTGIGFTQVTYSLEFPRLFSNGFNQESIEVYMAQCSVISFTRGVPIIFNGQPIQVANLLEYVKMFFPAISKENSISFISEGKHYEVCLCDTPNSGISVAIVNGVLVKNGGVHMDEIMTNVMQSIKTFFGKDMDGVQFTRRDIIPHVSLFVSATLVKPNFNSQSKDYLEGLKPLKGSDGRLQKRPLPSAIIPERLLKHMRSWKLIEIIHEEIERKQMNKLKKKEKKNKGKTDVETLTDANFSQTKDPNFMQQASLLICEGESASNFPKEFISNCPGDSGRNLFGILPLHGKLRNALNANFLQLMHNIDFDNLKEAIGLTEGADYRIVQNRMTLRYGRIVAMPDADEDGAHILGLLLLYFLVRFPTLIDGQFFNFLRTPVIIVSKSGTSIKFYKNNQYLEWKLATGNYSTWKHKYFKGLGSANSDLIREIYMQPITVQMIMDATTKESIELAFKKIDADSRKMWLANFFNAVTYVPVERYQALPISIFINHELINYSVETLSRALPEMMDGLKDSQRKILFTAMTKLKGGAEPRVQTLAGAVIDKTAYKHGDQSLCAAIAIMTQDYVGANNMSYFYPDGLFGTRQAGGTDVASPRYTHVGMNWWIPLIFRPEDRELEVPIIDEGEEQECESFFPIIPMHMANGCVGIATGYSCTHFSFNPLDLAFALQMRLIQAIKPNEKVPMPNLVPYVKGWKGTVEMGKNGFISKGKFDIQRDGSILITELPMGVWTNKYEKFLDALENSGEIDSVSHFSLKDTIKIVVKGMKDPSFKKLKLQRSHSTSNMTVLYRRPDRKVQPVIYNDIQKMLDDFFKLRLPKYQERKNLRLKSLKEEIEKMTNKAKFITLVNTGEIVILKRKEAEVYSKMNSYQLPHELYHETKAREFSEERAAELLNKVEKRKEEFNILLSTPIEALWYNDLEEFVQKYSAREKVPRSTYESTGVVQEYVEIVEEEGKDELTNEIKDNFDENEPEVLPAEKE</sequence>
<evidence type="ECO:0000256" key="13">
    <source>
        <dbReference type="ARBA" id="ARBA00023235"/>
    </source>
</evidence>
<keyword evidence="10" id="KW-0460">Magnesium</keyword>
<dbReference type="InterPro" id="IPR031660">
    <property type="entry name" value="TOPRIM_C"/>
</dbReference>
<dbReference type="Pfam" id="PF00204">
    <property type="entry name" value="DNA_gyraseB"/>
    <property type="match status" value="1"/>
</dbReference>
<proteinExistence type="inferred from homology"/>
<comment type="cofactor">
    <cofactor evidence="2">
        <name>Ca(2+)</name>
        <dbReference type="ChEBI" id="CHEBI:29108"/>
    </cofactor>
</comment>
<comment type="catalytic activity">
    <reaction evidence="1 15">
        <text>ATP-dependent breakage, passage and rejoining of double-stranded DNA.</text>
        <dbReference type="EC" id="5.6.2.2"/>
    </reaction>
</comment>
<evidence type="ECO:0000256" key="4">
    <source>
        <dbReference type="ARBA" id="ARBA00011080"/>
    </source>
</evidence>
<dbReference type="InterPro" id="IPR013758">
    <property type="entry name" value="Topo_IIA_A/C_ab"/>
</dbReference>
<keyword evidence="8" id="KW-0547">Nucleotide-binding</keyword>
<evidence type="ECO:0000256" key="7">
    <source>
        <dbReference type="ARBA" id="ARBA00022723"/>
    </source>
</evidence>
<keyword evidence="12 15" id="KW-0238">DNA-binding</keyword>
<comment type="similarity">
    <text evidence="4">Belongs to the type II topoisomerase family.</text>
</comment>
<dbReference type="Gene3D" id="3.30.1490.30">
    <property type="match status" value="1"/>
</dbReference>
<dbReference type="InterPro" id="IPR036890">
    <property type="entry name" value="HATPase_C_sf"/>
</dbReference>
<evidence type="ECO:0000256" key="5">
    <source>
        <dbReference type="ARBA" id="ARBA00012895"/>
    </source>
</evidence>
<dbReference type="Gene3D" id="1.10.268.10">
    <property type="entry name" value="Topoisomerase, domain 3"/>
    <property type="match status" value="1"/>
</dbReference>
<dbReference type="Gene3D" id="3.30.230.10">
    <property type="match status" value="1"/>
</dbReference>
<dbReference type="InterPro" id="IPR013757">
    <property type="entry name" value="Topo_IIA_A_a_sf"/>
</dbReference>
<evidence type="ECO:0000256" key="8">
    <source>
        <dbReference type="ARBA" id="ARBA00022741"/>
    </source>
</evidence>
<evidence type="ECO:0000256" key="6">
    <source>
        <dbReference type="ARBA" id="ARBA00019635"/>
    </source>
</evidence>
<dbReference type="SUPFAM" id="SSF56719">
    <property type="entry name" value="Type II DNA topoisomerase"/>
    <property type="match status" value="1"/>
</dbReference>
<feature type="compositionally biased region" description="Basic and acidic residues" evidence="17">
    <location>
        <begin position="1159"/>
        <end position="1169"/>
    </location>
</feature>
<evidence type="ECO:0000256" key="10">
    <source>
        <dbReference type="ARBA" id="ARBA00022842"/>
    </source>
</evidence>
<dbReference type="FunFam" id="3.40.50.670:FF:000001">
    <property type="entry name" value="DNA topoisomerase 2"/>
    <property type="match status" value="1"/>
</dbReference>
<evidence type="ECO:0000256" key="16">
    <source>
        <dbReference type="SAM" id="Coils"/>
    </source>
</evidence>
<keyword evidence="9" id="KW-0067">ATP-binding</keyword>
<feature type="domain" description="Topo IIA-type catalytic" evidence="18">
    <location>
        <begin position="710"/>
        <end position="1122"/>
    </location>
</feature>
<feature type="active site" description="O-(5'-phospho-DNA)-tyrosine intermediate" evidence="15">
    <location>
        <position position="801"/>
    </location>
</feature>
<evidence type="ECO:0000313" key="19">
    <source>
        <dbReference type="EMBL" id="AYV86035.1"/>
    </source>
</evidence>
<keyword evidence="7" id="KW-0479">Metal-binding</keyword>
<dbReference type="InterPro" id="IPR014721">
    <property type="entry name" value="Ribsml_uS5_D2-typ_fold_subgr"/>
</dbReference>
<protein>
    <recommendedName>
        <fullName evidence="6">DNA topoisomerase 2</fullName>
        <ecNumber evidence="5">5.6.2.2</ecNumber>
    </recommendedName>
    <alternativeName>
        <fullName evidence="14">DNA topoisomerase II</fullName>
    </alternativeName>
</protein>
<evidence type="ECO:0000256" key="2">
    <source>
        <dbReference type="ARBA" id="ARBA00001913"/>
    </source>
</evidence>
<dbReference type="SUPFAM" id="SSF54211">
    <property type="entry name" value="Ribosomal protein S5 domain 2-like"/>
    <property type="match status" value="1"/>
</dbReference>
<dbReference type="PANTHER" id="PTHR10169:SF38">
    <property type="entry name" value="DNA TOPOISOMERASE 2"/>
    <property type="match status" value="1"/>
</dbReference>
<dbReference type="InterPro" id="IPR013506">
    <property type="entry name" value="Topo_IIA_bsu_dom2"/>
</dbReference>
<dbReference type="InterPro" id="IPR002205">
    <property type="entry name" value="Topo_IIA_dom_A"/>
</dbReference>
<dbReference type="EC" id="5.6.2.2" evidence="5"/>
<dbReference type="GO" id="GO:0003918">
    <property type="term" value="F:DNA topoisomerase type II (double strand cut, ATP-hydrolyzing) activity"/>
    <property type="evidence" value="ECO:0007669"/>
    <property type="project" value="UniProtKB-EC"/>
</dbReference>
<feature type="coiled-coil region" evidence="16">
    <location>
        <begin position="1023"/>
        <end position="1050"/>
    </location>
</feature>
<evidence type="ECO:0000256" key="9">
    <source>
        <dbReference type="ARBA" id="ARBA00022840"/>
    </source>
</evidence>
<dbReference type="InterPro" id="IPR001154">
    <property type="entry name" value="TopoII_euk"/>
</dbReference>
<dbReference type="Gene3D" id="3.30.1360.40">
    <property type="match status" value="1"/>
</dbReference>
<dbReference type="GO" id="GO:0000819">
    <property type="term" value="P:sister chromatid segregation"/>
    <property type="evidence" value="ECO:0007669"/>
    <property type="project" value="TreeGrafter"/>
</dbReference>
<organism evidence="19">
    <name type="scientific">Solivirus sp</name>
    <dbReference type="NCBI Taxonomy" id="2487772"/>
    <lineage>
        <taxon>Viruses</taxon>
        <taxon>Pithoviruses</taxon>
    </lineage>
</organism>
<dbReference type="Gene3D" id="3.40.50.670">
    <property type="match status" value="1"/>
</dbReference>
<dbReference type="GO" id="GO:0005524">
    <property type="term" value="F:ATP binding"/>
    <property type="evidence" value="ECO:0007669"/>
    <property type="project" value="UniProtKB-KW"/>
</dbReference>
<dbReference type="PRINTS" id="PR01158">
    <property type="entry name" value="TOPISMRASEII"/>
</dbReference>
<dbReference type="SMART" id="SM00434">
    <property type="entry name" value="TOP4c"/>
    <property type="match status" value="1"/>
</dbReference>
<accession>A0A3G5AFN9</accession>
<keyword evidence="13 15" id="KW-0413">Isomerase</keyword>
<evidence type="ECO:0000256" key="1">
    <source>
        <dbReference type="ARBA" id="ARBA00000185"/>
    </source>
</evidence>
<dbReference type="InterPro" id="IPR020568">
    <property type="entry name" value="Ribosomal_Su5_D2-typ_SF"/>
</dbReference>
<evidence type="ECO:0000259" key="18">
    <source>
        <dbReference type="PROSITE" id="PS52040"/>
    </source>
</evidence>
<dbReference type="InterPro" id="IPR013759">
    <property type="entry name" value="Topo_IIA_B_C"/>
</dbReference>
<keyword evidence="11 15" id="KW-0799">Topoisomerase</keyword>
<evidence type="ECO:0000256" key="14">
    <source>
        <dbReference type="ARBA" id="ARBA00031138"/>
    </source>
</evidence>
<dbReference type="PROSITE" id="PS52040">
    <property type="entry name" value="TOPO_IIA"/>
    <property type="match status" value="1"/>
</dbReference>
<dbReference type="InterPro" id="IPR001241">
    <property type="entry name" value="Topo_IIA"/>
</dbReference>
<dbReference type="Gene3D" id="3.30.565.10">
    <property type="entry name" value="Histidine kinase-like ATPase, C-terminal domain"/>
    <property type="match status" value="1"/>
</dbReference>
<name>A0A3G5AFN9_9VIRU</name>
<gene>
    <name evidence="19" type="ORF">Solivirus3_35</name>
</gene>
<comment type="cofactor">
    <cofactor evidence="3">
        <name>Mg(2+)</name>
        <dbReference type="ChEBI" id="CHEBI:18420"/>
    </cofactor>
</comment>
<dbReference type="SMART" id="SM00433">
    <property type="entry name" value="TOP2c"/>
    <property type="match status" value="1"/>
</dbReference>
<dbReference type="InterPro" id="IPR013760">
    <property type="entry name" value="Topo_IIA-like_dom_sf"/>
</dbReference>
<dbReference type="InterPro" id="IPR050634">
    <property type="entry name" value="DNA_Topoisomerase_II"/>
</dbReference>
<evidence type="ECO:0000256" key="11">
    <source>
        <dbReference type="ARBA" id="ARBA00023029"/>
    </source>
</evidence>
<dbReference type="GO" id="GO:0006265">
    <property type="term" value="P:DNA topological change"/>
    <property type="evidence" value="ECO:0007669"/>
    <property type="project" value="UniProtKB-UniRule"/>
</dbReference>